<dbReference type="Proteomes" id="UP000653454">
    <property type="component" value="Unassembled WGS sequence"/>
</dbReference>
<dbReference type="InterPro" id="IPR036084">
    <property type="entry name" value="Ser_inhib-like_sf"/>
</dbReference>
<accession>A0A8S4E8F3</accession>
<evidence type="ECO:0000313" key="2">
    <source>
        <dbReference type="Proteomes" id="UP000653454"/>
    </source>
</evidence>
<dbReference type="EMBL" id="CAJHNJ030000013">
    <property type="protein sequence ID" value="CAG9111928.1"/>
    <property type="molecule type" value="Genomic_DNA"/>
</dbReference>
<dbReference type="GO" id="GO:0030414">
    <property type="term" value="F:peptidase inhibitor activity"/>
    <property type="evidence" value="ECO:0007669"/>
    <property type="project" value="UniProtKB-KW"/>
</dbReference>
<proteinExistence type="predicted"/>
<dbReference type="SUPFAM" id="SSF57567">
    <property type="entry name" value="Serine protease inhibitors"/>
    <property type="match status" value="1"/>
</dbReference>
<dbReference type="Pfam" id="PF01826">
    <property type="entry name" value="TIL"/>
    <property type="match status" value="1"/>
</dbReference>
<reference evidence="1" key="1">
    <citation type="submission" date="2020-11" db="EMBL/GenBank/DDBJ databases">
        <authorList>
            <person name="Whiteford S."/>
        </authorList>
    </citation>
    <scope>NUCLEOTIDE SEQUENCE</scope>
</reference>
<protein>
    <submittedName>
        <fullName evidence="1">(diamondback moth) hypothetical protein</fullName>
    </submittedName>
</protein>
<gene>
    <name evidence="1" type="ORF">PLXY2_LOCUS4688</name>
</gene>
<comment type="caution">
    <text evidence="1">The sequence shown here is derived from an EMBL/GenBank/DDBJ whole genome shotgun (WGS) entry which is preliminary data.</text>
</comment>
<organism evidence="1 2">
    <name type="scientific">Plutella xylostella</name>
    <name type="common">Diamondback moth</name>
    <name type="synonym">Plutella maculipennis</name>
    <dbReference type="NCBI Taxonomy" id="51655"/>
    <lineage>
        <taxon>Eukaryota</taxon>
        <taxon>Metazoa</taxon>
        <taxon>Ecdysozoa</taxon>
        <taxon>Arthropoda</taxon>
        <taxon>Hexapoda</taxon>
        <taxon>Insecta</taxon>
        <taxon>Pterygota</taxon>
        <taxon>Neoptera</taxon>
        <taxon>Endopterygota</taxon>
        <taxon>Lepidoptera</taxon>
        <taxon>Glossata</taxon>
        <taxon>Ditrysia</taxon>
        <taxon>Yponomeutoidea</taxon>
        <taxon>Plutellidae</taxon>
        <taxon>Plutella</taxon>
    </lineage>
</organism>
<dbReference type="PANTHER" id="PTHR23259:SF70">
    <property type="entry name" value="ACCESSORY GLAND PROTEIN ACP62F-RELATED"/>
    <property type="match status" value="1"/>
</dbReference>
<keyword evidence="2" id="KW-1185">Reference proteome</keyword>
<dbReference type="AlphaFoldDB" id="A0A8S4E8F3"/>
<dbReference type="InterPro" id="IPR051368">
    <property type="entry name" value="SerProtInhib-TIL_Domain"/>
</dbReference>
<sequence length="192" mass="21834">MRTLIIVAILLYGVTANPYYDYEDAESKHSAALQRRNWRRGALMHQLHGARAGQQPWQSGTEDLHHPRYPPEEPAKDGSNFDSMSPPKSSEANFYEKENEDKPETKVNVEKEKDKIPMNCEREHERYEPCFAGCAAVSCDNPRARPRPCYPYCEPGCVCAPPRVRDDRTHKCVTVDNCTKGLKGIPDLGEEQ</sequence>
<dbReference type="InterPro" id="IPR002919">
    <property type="entry name" value="TIL_dom"/>
</dbReference>
<dbReference type="Gene3D" id="2.10.25.10">
    <property type="entry name" value="Laminin"/>
    <property type="match status" value="1"/>
</dbReference>
<evidence type="ECO:0000313" key="1">
    <source>
        <dbReference type="EMBL" id="CAG9111928.1"/>
    </source>
</evidence>
<name>A0A8S4E8F3_PLUXY</name>
<dbReference type="CDD" id="cd19941">
    <property type="entry name" value="TIL"/>
    <property type="match status" value="1"/>
</dbReference>
<dbReference type="PANTHER" id="PTHR23259">
    <property type="entry name" value="RIDDLE"/>
    <property type="match status" value="1"/>
</dbReference>